<feature type="compositionally biased region" description="Polar residues" evidence="1">
    <location>
        <begin position="26"/>
        <end position="51"/>
    </location>
</feature>
<name>A0AAV1SGP4_9ROSI</name>
<keyword evidence="3" id="KW-1185">Reference proteome</keyword>
<evidence type="ECO:0000256" key="1">
    <source>
        <dbReference type="SAM" id="MobiDB-lite"/>
    </source>
</evidence>
<feature type="non-terminal residue" evidence="2">
    <location>
        <position position="73"/>
    </location>
</feature>
<comment type="caution">
    <text evidence="2">The sequence shown here is derived from an EMBL/GenBank/DDBJ whole genome shotgun (WGS) entry which is preliminary data.</text>
</comment>
<sequence>PLGLRPPVPSPPNTHHPIPQDISIIPTHSQDISTSLHQEDNPSSTTNTPVRRSSRLTGPPKWTYDYVRRLSTS</sequence>
<protein>
    <submittedName>
        <fullName evidence="2">Uncharacterized protein</fullName>
    </submittedName>
</protein>
<organism evidence="2 3">
    <name type="scientific">Dovyalis caffra</name>
    <dbReference type="NCBI Taxonomy" id="77055"/>
    <lineage>
        <taxon>Eukaryota</taxon>
        <taxon>Viridiplantae</taxon>
        <taxon>Streptophyta</taxon>
        <taxon>Embryophyta</taxon>
        <taxon>Tracheophyta</taxon>
        <taxon>Spermatophyta</taxon>
        <taxon>Magnoliopsida</taxon>
        <taxon>eudicotyledons</taxon>
        <taxon>Gunneridae</taxon>
        <taxon>Pentapetalae</taxon>
        <taxon>rosids</taxon>
        <taxon>fabids</taxon>
        <taxon>Malpighiales</taxon>
        <taxon>Salicaceae</taxon>
        <taxon>Flacourtieae</taxon>
        <taxon>Dovyalis</taxon>
    </lineage>
</organism>
<reference evidence="2 3" key="1">
    <citation type="submission" date="2024-01" db="EMBL/GenBank/DDBJ databases">
        <authorList>
            <person name="Waweru B."/>
        </authorList>
    </citation>
    <scope>NUCLEOTIDE SEQUENCE [LARGE SCALE GENOMIC DNA]</scope>
</reference>
<dbReference type="EMBL" id="CAWUPB010001173">
    <property type="protein sequence ID" value="CAK7349433.1"/>
    <property type="molecule type" value="Genomic_DNA"/>
</dbReference>
<gene>
    <name evidence="2" type="ORF">DCAF_LOCUS22149</name>
</gene>
<evidence type="ECO:0000313" key="3">
    <source>
        <dbReference type="Proteomes" id="UP001314170"/>
    </source>
</evidence>
<accession>A0AAV1SGP4</accession>
<evidence type="ECO:0000313" key="2">
    <source>
        <dbReference type="EMBL" id="CAK7349433.1"/>
    </source>
</evidence>
<feature type="compositionally biased region" description="Pro residues" evidence="1">
    <location>
        <begin position="1"/>
        <end position="14"/>
    </location>
</feature>
<feature type="region of interest" description="Disordered" evidence="1">
    <location>
        <begin position="1"/>
        <end position="61"/>
    </location>
</feature>
<proteinExistence type="predicted"/>
<dbReference type="AlphaFoldDB" id="A0AAV1SGP4"/>
<feature type="non-terminal residue" evidence="2">
    <location>
        <position position="1"/>
    </location>
</feature>
<dbReference type="Proteomes" id="UP001314170">
    <property type="component" value="Unassembled WGS sequence"/>
</dbReference>